<comment type="caution">
    <text evidence="2">The sequence shown here is derived from an EMBL/GenBank/DDBJ whole genome shotgun (WGS) entry which is preliminary data.</text>
</comment>
<organism evidence="2 3">
    <name type="scientific">Stenotrophomonas maltophilia</name>
    <name type="common">Pseudomonas maltophilia</name>
    <name type="synonym">Xanthomonas maltophilia</name>
    <dbReference type="NCBI Taxonomy" id="40324"/>
    <lineage>
        <taxon>Bacteria</taxon>
        <taxon>Pseudomonadati</taxon>
        <taxon>Pseudomonadota</taxon>
        <taxon>Gammaproteobacteria</taxon>
        <taxon>Lysobacterales</taxon>
        <taxon>Lysobacteraceae</taxon>
        <taxon>Stenotrophomonas</taxon>
        <taxon>Stenotrophomonas maltophilia group</taxon>
    </lineage>
</organism>
<name>A0AAJ2JBP3_STEMA</name>
<reference evidence="2" key="1">
    <citation type="submission" date="2023-07" db="EMBL/GenBank/DDBJ databases">
        <title>Comparative genomics of clinical Stenotrophomonas maltophilia isolates reveals regions of diversity which correlate with colonization and persistence in vivo.</title>
        <authorList>
            <person name="Mcdaniel M.S."/>
            <person name="Swords W.E."/>
            <person name="Sumpter N.A."/>
            <person name="Lindgren N.R."/>
            <person name="Billiot C.E."/>
        </authorList>
    </citation>
    <scope>NUCLEOTIDE SEQUENCE</scope>
    <source>
        <strain evidence="2">Ism4</strain>
    </source>
</reference>
<dbReference type="RefSeq" id="WP_312562344.1">
    <property type="nucleotide sequence ID" value="NZ_JAVSKO010000004.1"/>
</dbReference>
<accession>A0AAJ2JBP3</accession>
<evidence type="ECO:0000313" key="3">
    <source>
        <dbReference type="Proteomes" id="UP001251948"/>
    </source>
</evidence>
<feature type="region of interest" description="Disordered" evidence="1">
    <location>
        <begin position="64"/>
        <end position="111"/>
    </location>
</feature>
<sequence>MGAAEKLDIVGKDWLTVDEAAHYCGVSRSQFDSNIADYGIEPRNFMGKKLYEKAALYSAICGSRQWSRSQSSGGTAPRTSTGGKAESEAVSPLVASAHEKLRAYEQRKRRN</sequence>
<dbReference type="AlphaFoldDB" id="A0AAJ2JBP3"/>
<evidence type="ECO:0000313" key="2">
    <source>
        <dbReference type="EMBL" id="MDT3468656.1"/>
    </source>
</evidence>
<dbReference type="EMBL" id="JAVSKO010000004">
    <property type="protein sequence ID" value="MDT3468656.1"/>
    <property type="molecule type" value="Genomic_DNA"/>
</dbReference>
<proteinExistence type="predicted"/>
<gene>
    <name evidence="2" type="ORF">ROV92_11730</name>
</gene>
<feature type="compositionally biased region" description="Basic and acidic residues" evidence="1">
    <location>
        <begin position="97"/>
        <end position="111"/>
    </location>
</feature>
<dbReference type="Proteomes" id="UP001251948">
    <property type="component" value="Unassembled WGS sequence"/>
</dbReference>
<protein>
    <submittedName>
        <fullName evidence="2">Uncharacterized protein</fullName>
    </submittedName>
</protein>
<feature type="compositionally biased region" description="Low complexity" evidence="1">
    <location>
        <begin position="64"/>
        <end position="74"/>
    </location>
</feature>
<evidence type="ECO:0000256" key="1">
    <source>
        <dbReference type="SAM" id="MobiDB-lite"/>
    </source>
</evidence>